<organism evidence="2 3">
    <name type="scientific">Forsythia ovata</name>
    <dbReference type="NCBI Taxonomy" id="205694"/>
    <lineage>
        <taxon>Eukaryota</taxon>
        <taxon>Viridiplantae</taxon>
        <taxon>Streptophyta</taxon>
        <taxon>Embryophyta</taxon>
        <taxon>Tracheophyta</taxon>
        <taxon>Spermatophyta</taxon>
        <taxon>Magnoliopsida</taxon>
        <taxon>eudicotyledons</taxon>
        <taxon>Gunneridae</taxon>
        <taxon>Pentapetalae</taxon>
        <taxon>asterids</taxon>
        <taxon>lamiids</taxon>
        <taxon>Lamiales</taxon>
        <taxon>Oleaceae</taxon>
        <taxon>Forsythieae</taxon>
        <taxon>Forsythia</taxon>
    </lineage>
</organism>
<protein>
    <submittedName>
        <fullName evidence="2">Protein phosphatase 2C 16</fullName>
    </submittedName>
</protein>
<sequence>MEKTFTKCFLRVDDEIGGKASLEPVAPETVGSTIVVAIVCSSHIVVSNCSDSKVVIFRDECLILASDGLWDVMKNEEVCDNARKKILICHKNYDATLLLERAEGIDPAAQDATEYLSNLTIQKDSKDNISVVVVDLKSQRKIKRGT</sequence>
<feature type="domain" description="PPM-type phosphatase" evidence="1">
    <location>
        <begin position="1"/>
        <end position="136"/>
    </location>
</feature>
<dbReference type="CDD" id="cd00143">
    <property type="entry name" value="PP2Cc"/>
    <property type="match status" value="1"/>
</dbReference>
<gene>
    <name evidence="2" type="ORF">Fot_42920</name>
</gene>
<dbReference type="PANTHER" id="PTHR47992">
    <property type="entry name" value="PROTEIN PHOSPHATASE"/>
    <property type="match status" value="1"/>
</dbReference>
<dbReference type="SUPFAM" id="SSF81606">
    <property type="entry name" value="PP2C-like"/>
    <property type="match status" value="1"/>
</dbReference>
<reference evidence="3" key="1">
    <citation type="submission" date="2024-07" db="EMBL/GenBank/DDBJ databases">
        <title>Two chromosome-level genome assemblies of Korean endemic species Abeliophyllum distichum and Forsythia ovata (Oleaceae).</title>
        <authorList>
            <person name="Jang H."/>
        </authorList>
    </citation>
    <scope>NUCLEOTIDE SEQUENCE [LARGE SCALE GENOMIC DNA]</scope>
</reference>
<evidence type="ECO:0000259" key="1">
    <source>
        <dbReference type="PROSITE" id="PS51746"/>
    </source>
</evidence>
<evidence type="ECO:0000313" key="2">
    <source>
        <dbReference type="EMBL" id="KAL2489628.1"/>
    </source>
</evidence>
<dbReference type="InterPro" id="IPR001932">
    <property type="entry name" value="PPM-type_phosphatase-like_dom"/>
</dbReference>
<dbReference type="InterPro" id="IPR015655">
    <property type="entry name" value="PP2C"/>
</dbReference>
<dbReference type="Pfam" id="PF00481">
    <property type="entry name" value="PP2C"/>
    <property type="match status" value="1"/>
</dbReference>
<dbReference type="PROSITE" id="PS51746">
    <property type="entry name" value="PPM_2"/>
    <property type="match status" value="1"/>
</dbReference>
<name>A0ABD1RML9_9LAMI</name>
<comment type="caution">
    <text evidence="2">The sequence shown here is derived from an EMBL/GenBank/DDBJ whole genome shotgun (WGS) entry which is preliminary data.</text>
</comment>
<proteinExistence type="predicted"/>
<evidence type="ECO:0000313" key="3">
    <source>
        <dbReference type="Proteomes" id="UP001604277"/>
    </source>
</evidence>
<dbReference type="EMBL" id="JBFOLJ010000012">
    <property type="protein sequence ID" value="KAL2489628.1"/>
    <property type="molecule type" value="Genomic_DNA"/>
</dbReference>
<keyword evidence="3" id="KW-1185">Reference proteome</keyword>
<dbReference type="InterPro" id="IPR036457">
    <property type="entry name" value="PPM-type-like_dom_sf"/>
</dbReference>
<dbReference type="AlphaFoldDB" id="A0ABD1RML9"/>
<dbReference type="Gene3D" id="3.60.40.10">
    <property type="entry name" value="PPM-type phosphatase domain"/>
    <property type="match status" value="2"/>
</dbReference>
<dbReference type="Proteomes" id="UP001604277">
    <property type="component" value="Unassembled WGS sequence"/>
</dbReference>
<accession>A0ABD1RML9</accession>